<dbReference type="InterPro" id="IPR005561">
    <property type="entry name" value="ANTAR"/>
</dbReference>
<dbReference type="InterPro" id="IPR011006">
    <property type="entry name" value="CheY-like_superfamily"/>
</dbReference>
<dbReference type="SUPFAM" id="SSF52172">
    <property type="entry name" value="CheY-like"/>
    <property type="match status" value="1"/>
</dbReference>
<accession>A0A212RGZ7</accession>
<evidence type="ECO:0000313" key="3">
    <source>
        <dbReference type="Proteomes" id="UP000197065"/>
    </source>
</evidence>
<reference evidence="2 3" key="1">
    <citation type="submission" date="2017-06" db="EMBL/GenBank/DDBJ databases">
        <authorList>
            <person name="Kim H.J."/>
            <person name="Triplett B.A."/>
        </authorList>
    </citation>
    <scope>NUCLEOTIDE SEQUENCE [LARGE SCALE GENOMIC DNA]</scope>
    <source>
        <strain evidence="2 3">B29T1</strain>
    </source>
</reference>
<proteinExistence type="predicted"/>
<evidence type="ECO:0000313" key="2">
    <source>
        <dbReference type="EMBL" id="SNB71568.1"/>
    </source>
</evidence>
<dbReference type="SMART" id="SM01012">
    <property type="entry name" value="ANTAR"/>
    <property type="match status" value="1"/>
</dbReference>
<dbReference type="RefSeq" id="WP_088561921.1">
    <property type="nucleotide sequence ID" value="NZ_FYEH01000008.1"/>
</dbReference>
<gene>
    <name evidence="2" type="ORF">SAMN07250955_108141</name>
</gene>
<dbReference type="EMBL" id="FYEH01000008">
    <property type="protein sequence ID" value="SNB71568.1"/>
    <property type="molecule type" value="Genomic_DNA"/>
</dbReference>
<dbReference type="Pfam" id="PF21332">
    <property type="entry name" value="AmiR_N"/>
    <property type="match status" value="1"/>
</dbReference>
<dbReference type="InterPro" id="IPR036388">
    <property type="entry name" value="WH-like_DNA-bd_sf"/>
</dbReference>
<sequence>MIDVGIPNFQGWQATIIHRSDENTQRLERQLQRLGVAARLIALDVSAVELRRQSTHIVFFDVDNGYDGMLPWTVGEAPVPLIALIGSEAPGRLAWLVAQNPDAFLQKPIQSSGVYAALTIATQAKAARTRVRDEMARLREKLAARPLVVRAVIELMAEGLDAETAHAALRRRAMTARRSIEHEAALMLAASSSSKARRA</sequence>
<protein>
    <submittedName>
        <fullName evidence="2">Two-component response regulator, AmiR/NasT family, consists of REC and RNA-binding antiterminator (ANTAR) domains</fullName>
    </submittedName>
</protein>
<feature type="domain" description="ANTAR" evidence="1">
    <location>
        <begin position="128"/>
        <end position="188"/>
    </location>
</feature>
<dbReference type="AlphaFoldDB" id="A0A212RGZ7"/>
<dbReference type="Gene3D" id="1.10.10.10">
    <property type="entry name" value="Winged helix-like DNA-binding domain superfamily/Winged helix DNA-binding domain"/>
    <property type="match status" value="1"/>
</dbReference>
<dbReference type="PROSITE" id="PS50921">
    <property type="entry name" value="ANTAR"/>
    <property type="match status" value="1"/>
</dbReference>
<organism evidence="2 3">
    <name type="scientific">Arboricoccus pini</name>
    <dbReference type="NCBI Taxonomy" id="1963835"/>
    <lineage>
        <taxon>Bacteria</taxon>
        <taxon>Pseudomonadati</taxon>
        <taxon>Pseudomonadota</taxon>
        <taxon>Alphaproteobacteria</taxon>
        <taxon>Geminicoccales</taxon>
        <taxon>Geminicoccaceae</taxon>
        <taxon>Arboricoccus</taxon>
    </lineage>
</organism>
<dbReference type="Pfam" id="PF03861">
    <property type="entry name" value="ANTAR"/>
    <property type="match status" value="1"/>
</dbReference>
<evidence type="ECO:0000259" key="1">
    <source>
        <dbReference type="PROSITE" id="PS50921"/>
    </source>
</evidence>
<keyword evidence="3" id="KW-1185">Reference proteome</keyword>
<dbReference type="InterPro" id="IPR049021">
    <property type="entry name" value="AmiR_N"/>
</dbReference>
<dbReference type="Gene3D" id="3.40.50.2300">
    <property type="match status" value="1"/>
</dbReference>
<dbReference type="OrthoDB" id="7366028at2"/>
<name>A0A212RGZ7_9PROT</name>
<dbReference type="Proteomes" id="UP000197065">
    <property type="component" value="Unassembled WGS sequence"/>
</dbReference>
<dbReference type="GO" id="GO:0003723">
    <property type="term" value="F:RNA binding"/>
    <property type="evidence" value="ECO:0007669"/>
    <property type="project" value="InterPro"/>
</dbReference>